<dbReference type="Proteomes" id="UP001176941">
    <property type="component" value="Chromosome 5"/>
</dbReference>
<gene>
    <name evidence="2" type="ORF">MRATA1EN1_LOCUS24680</name>
</gene>
<dbReference type="EMBL" id="OX459941">
    <property type="protein sequence ID" value="CAI9175718.1"/>
    <property type="molecule type" value="Genomic_DNA"/>
</dbReference>
<protein>
    <submittedName>
        <fullName evidence="2">Uncharacterized protein</fullName>
    </submittedName>
</protein>
<evidence type="ECO:0000313" key="3">
    <source>
        <dbReference type="Proteomes" id="UP001176941"/>
    </source>
</evidence>
<evidence type="ECO:0000313" key="2">
    <source>
        <dbReference type="EMBL" id="CAI9175718.1"/>
    </source>
</evidence>
<evidence type="ECO:0000256" key="1">
    <source>
        <dbReference type="SAM" id="MobiDB-lite"/>
    </source>
</evidence>
<proteinExistence type="predicted"/>
<keyword evidence="3" id="KW-1185">Reference proteome</keyword>
<sequence>MGGSSLGSNPGLQRAKFRGREARKKFVDRSKEEPMIGGGEILERQVKYLIDSGIGQYARGPCFGGCNWRYLLKDASMNQ</sequence>
<name>A0ABN8ZP74_RANTA</name>
<accession>A0ABN8ZP74</accession>
<organism evidence="2 3">
    <name type="scientific">Rangifer tarandus platyrhynchus</name>
    <name type="common">Svalbard reindeer</name>
    <dbReference type="NCBI Taxonomy" id="3082113"/>
    <lineage>
        <taxon>Eukaryota</taxon>
        <taxon>Metazoa</taxon>
        <taxon>Chordata</taxon>
        <taxon>Craniata</taxon>
        <taxon>Vertebrata</taxon>
        <taxon>Euteleostomi</taxon>
        <taxon>Mammalia</taxon>
        <taxon>Eutheria</taxon>
        <taxon>Laurasiatheria</taxon>
        <taxon>Artiodactyla</taxon>
        <taxon>Ruminantia</taxon>
        <taxon>Pecora</taxon>
        <taxon>Cervidae</taxon>
        <taxon>Odocoileinae</taxon>
        <taxon>Rangifer</taxon>
    </lineage>
</organism>
<feature type="region of interest" description="Disordered" evidence="1">
    <location>
        <begin position="1"/>
        <end position="24"/>
    </location>
</feature>
<reference evidence="2" key="1">
    <citation type="submission" date="2023-04" db="EMBL/GenBank/DDBJ databases">
        <authorList>
            <consortium name="ELIXIR-Norway"/>
        </authorList>
    </citation>
    <scope>NUCLEOTIDE SEQUENCE [LARGE SCALE GENOMIC DNA]</scope>
</reference>
<feature type="compositionally biased region" description="Polar residues" evidence="1">
    <location>
        <begin position="1"/>
        <end position="11"/>
    </location>
</feature>